<proteinExistence type="predicted"/>
<dbReference type="GO" id="GO:0009535">
    <property type="term" value="C:chloroplast thylakoid membrane"/>
    <property type="evidence" value="ECO:0007669"/>
    <property type="project" value="TreeGrafter"/>
</dbReference>
<dbReference type="PANTHER" id="PTHR43096:SF26">
    <property type="entry name" value="CR-TYPE DOMAIN-CONTAINING PROTEIN"/>
    <property type="match status" value="1"/>
</dbReference>
<dbReference type="Gene3D" id="2.60.260.20">
    <property type="entry name" value="Urease metallochaperone UreE, N-terminal domain"/>
    <property type="match status" value="1"/>
</dbReference>
<dbReference type="Gene3D" id="2.10.230.10">
    <property type="entry name" value="Heat shock protein DnaJ, cysteine-rich domain"/>
    <property type="match status" value="1"/>
</dbReference>
<dbReference type="EMBL" id="BTGU01000022">
    <property type="protein sequence ID" value="GMN46048.1"/>
    <property type="molecule type" value="Genomic_DNA"/>
</dbReference>
<sequence length="157" mass="16806">MFDENQVSTCGKCGGDGKIITDYCRKCGGGGQVQSKRTMNIVIPAGVNDGATMRIQGDGNFDNKSLVMLVCNGENFLSKETENSLGRVMGEVERFHLFDLCEAWQEARVIRPVQIKNAEARLERILVVQIECLEVGKEGGGGGGMGFGIGLVFVAGG</sequence>
<name>A0AA88AHE8_FICCA</name>
<dbReference type="SUPFAM" id="SSF57938">
    <property type="entry name" value="DnaJ/Hsp40 cysteine-rich domain"/>
    <property type="match status" value="1"/>
</dbReference>
<keyword evidence="2" id="KW-1185">Reference proteome</keyword>
<dbReference type="Proteomes" id="UP001187192">
    <property type="component" value="Unassembled WGS sequence"/>
</dbReference>
<dbReference type="PANTHER" id="PTHR43096">
    <property type="entry name" value="DNAJ HOMOLOG 1, MITOCHONDRIAL-RELATED"/>
    <property type="match status" value="1"/>
</dbReference>
<accession>A0AA88AHE8</accession>
<comment type="caution">
    <text evidence="1">The sequence shown here is derived from an EMBL/GenBank/DDBJ whole genome shotgun (WGS) entry which is preliminary data.</text>
</comment>
<dbReference type="GO" id="GO:0042026">
    <property type="term" value="P:protein refolding"/>
    <property type="evidence" value="ECO:0007669"/>
    <property type="project" value="TreeGrafter"/>
</dbReference>
<evidence type="ECO:0000313" key="1">
    <source>
        <dbReference type="EMBL" id="GMN46048.1"/>
    </source>
</evidence>
<protein>
    <submittedName>
        <fullName evidence="1">Uncharacterized protein</fullName>
    </submittedName>
</protein>
<evidence type="ECO:0000313" key="2">
    <source>
        <dbReference type="Proteomes" id="UP001187192"/>
    </source>
</evidence>
<dbReference type="InterPro" id="IPR036410">
    <property type="entry name" value="HSP_DnaJ_Cys-rich_dom_sf"/>
</dbReference>
<gene>
    <name evidence="1" type="ORF">TIFTF001_015235</name>
</gene>
<reference evidence="1" key="1">
    <citation type="submission" date="2023-07" db="EMBL/GenBank/DDBJ databases">
        <title>draft genome sequence of fig (Ficus carica).</title>
        <authorList>
            <person name="Takahashi T."/>
            <person name="Nishimura K."/>
        </authorList>
    </citation>
    <scope>NUCLEOTIDE SEQUENCE</scope>
</reference>
<organism evidence="1 2">
    <name type="scientific">Ficus carica</name>
    <name type="common">Common fig</name>
    <dbReference type="NCBI Taxonomy" id="3494"/>
    <lineage>
        <taxon>Eukaryota</taxon>
        <taxon>Viridiplantae</taxon>
        <taxon>Streptophyta</taxon>
        <taxon>Embryophyta</taxon>
        <taxon>Tracheophyta</taxon>
        <taxon>Spermatophyta</taxon>
        <taxon>Magnoliopsida</taxon>
        <taxon>eudicotyledons</taxon>
        <taxon>Gunneridae</taxon>
        <taxon>Pentapetalae</taxon>
        <taxon>rosids</taxon>
        <taxon>fabids</taxon>
        <taxon>Rosales</taxon>
        <taxon>Moraceae</taxon>
        <taxon>Ficeae</taxon>
        <taxon>Ficus</taxon>
    </lineage>
</organism>
<dbReference type="GO" id="GO:0051082">
    <property type="term" value="F:unfolded protein binding"/>
    <property type="evidence" value="ECO:0007669"/>
    <property type="project" value="TreeGrafter"/>
</dbReference>
<dbReference type="AlphaFoldDB" id="A0AA88AHE8"/>